<dbReference type="Proteomes" id="UP000199495">
    <property type="component" value="Unassembled WGS sequence"/>
</dbReference>
<gene>
    <name evidence="2" type="ORF">SAMN04487974_102365</name>
</gene>
<dbReference type="Pfam" id="PF09539">
    <property type="entry name" value="DUF2385"/>
    <property type="match status" value="1"/>
</dbReference>
<sequence length="122" mass="13464">MRILRTIVAVAVLGLAPAQAMAIDPPYQQAMQRLSEILGSLYMLAPLCGDVSTDWRSQMADLIALDEPDADRRARLSGAFNAGYEAYARFHRTCTPSAETAINRLLIEGEGLARDIHQRYAE</sequence>
<dbReference type="OrthoDB" id="8481666at2"/>
<feature type="signal peptide" evidence="1">
    <location>
        <begin position="1"/>
        <end position="22"/>
    </location>
</feature>
<name>A0A1G7TVA5_9HYPH</name>
<reference evidence="2 3" key="1">
    <citation type="submission" date="2016-10" db="EMBL/GenBank/DDBJ databases">
        <authorList>
            <person name="de Groot N.N."/>
        </authorList>
    </citation>
    <scope>NUCLEOTIDE SEQUENCE [LARGE SCALE GENOMIC DNA]</scope>
    <source>
        <strain evidence="2 3">CGMCC 1.10267</strain>
    </source>
</reference>
<evidence type="ECO:0000313" key="2">
    <source>
        <dbReference type="EMBL" id="SDG39192.1"/>
    </source>
</evidence>
<dbReference type="AlphaFoldDB" id="A0A1G7TVA5"/>
<dbReference type="NCBIfam" id="TIGR02301">
    <property type="entry name" value="TIGR02301 family protein"/>
    <property type="match status" value="1"/>
</dbReference>
<keyword evidence="1" id="KW-0732">Signal</keyword>
<evidence type="ECO:0000256" key="1">
    <source>
        <dbReference type="SAM" id="SignalP"/>
    </source>
</evidence>
<evidence type="ECO:0000313" key="3">
    <source>
        <dbReference type="Proteomes" id="UP000199495"/>
    </source>
</evidence>
<protein>
    <submittedName>
        <fullName evidence="2">TIGR02301 family protein</fullName>
    </submittedName>
</protein>
<dbReference type="EMBL" id="FNCS01000002">
    <property type="protein sequence ID" value="SDG39192.1"/>
    <property type="molecule type" value="Genomic_DNA"/>
</dbReference>
<organism evidence="2 3">
    <name type="scientific">Pelagibacterium luteolum</name>
    <dbReference type="NCBI Taxonomy" id="440168"/>
    <lineage>
        <taxon>Bacteria</taxon>
        <taxon>Pseudomonadati</taxon>
        <taxon>Pseudomonadota</taxon>
        <taxon>Alphaproteobacteria</taxon>
        <taxon>Hyphomicrobiales</taxon>
        <taxon>Devosiaceae</taxon>
        <taxon>Pelagibacterium</taxon>
    </lineage>
</organism>
<accession>A0A1G7TVA5</accession>
<keyword evidence="3" id="KW-1185">Reference proteome</keyword>
<dbReference type="RefSeq" id="WP_090593245.1">
    <property type="nucleotide sequence ID" value="NZ_FNCS01000002.1"/>
</dbReference>
<dbReference type="STRING" id="440168.SAMN04487974_102365"/>
<feature type="chain" id="PRO_5011752775" evidence="1">
    <location>
        <begin position="23"/>
        <end position="122"/>
    </location>
</feature>
<proteinExistence type="predicted"/>
<dbReference type="InterPro" id="IPR012645">
    <property type="entry name" value="CHP02301"/>
</dbReference>